<evidence type="ECO:0000256" key="11">
    <source>
        <dbReference type="ARBA" id="ARBA00083580"/>
    </source>
</evidence>
<dbReference type="GO" id="GO:0043936">
    <property type="term" value="P:asexual sporulation resulting in formation of a cellular spore"/>
    <property type="evidence" value="ECO:0007669"/>
    <property type="project" value="UniProtKB-ARBA"/>
</dbReference>
<dbReference type="Proteomes" id="UP000070598">
    <property type="component" value="Unassembled WGS sequence"/>
</dbReference>
<dbReference type="Gene3D" id="2.30.31.20">
    <property type="entry name" value="Sporulation-specific cell division protein SsgB"/>
    <property type="match status" value="1"/>
</dbReference>
<accession>A0A132MRI8</accession>
<dbReference type="RefSeq" id="WP_066891483.1">
    <property type="nucleotide sequence ID" value="NZ_JYIJ01000018.1"/>
</dbReference>
<dbReference type="InterPro" id="IPR038658">
    <property type="entry name" value="SsgB_sf"/>
</dbReference>
<comment type="caution">
    <text evidence="12">The sequence shown here is derived from an EMBL/GenBank/DDBJ whole genome shotgun (WGS) entry which is preliminary data.</text>
</comment>
<dbReference type="EMBL" id="JYIK01000367">
    <property type="protein sequence ID" value="KWX10646.1"/>
    <property type="molecule type" value="Genomic_DNA"/>
</dbReference>
<evidence type="ECO:0000256" key="3">
    <source>
        <dbReference type="ARBA" id="ARBA00022618"/>
    </source>
</evidence>
<dbReference type="OrthoDB" id="3853096at2"/>
<evidence type="ECO:0000256" key="2">
    <source>
        <dbReference type="ARBA" id="ARBA00009323"/>
    </source>
</evidence>
<evidence type="ECO:0000256" key="8">
    <source>
        <dbReference type="ARBA" id="ARBA00065388"/>
    </source>
</evidence>
<sequence>MKGRAQTTVSCELQLRLVVSSGSSVPVPAELRYETSDPYAVHATFHTGESESVDWVFARDLLADGLRHAAGAGDVRVWPIRRRGQDLVCIALSSPEGHALLEAPARMLQSFLDRTNAVVRPGTEHRYFDIDVELAQLLADRTD</sequence>
<reference evidence="15" key="3">
    <citation type="submission" date="2015-04" db="EMBL/GenBank/DDBJ databases">
        <title>Physiological reanalysis, assessment of diazotrophy, and genome sequences of multiple isolates of Streptomyces thermoautotrophicus.</title>
        <authorList>
            <person name="MacKellar D.C."/>
            <person name="Lieber L."/>
            <person name="Norman J."/>
            <person name="Bolger A."/>
            <person name="Tobin C."/>
            <person name="Murray J.W."/>
            <person name="Chang R."/>
            <person name="Ford T."/>
            <person name="Nguyen P.Q."/>
            <person name="Woodward J."/>
            <person name="Permingeat H."/>
            <person name="Joshi N.S."/>
            <person name="Silver P.A."/>
            <person name="Usadel B."/>
            <person name="Rutherford A.W."/>
            <person name="Friesen M."/>
            <person name="Prell J."/>
        </authorList>
    </citation>
    <scope>NUCLEOTIDE SEQUENCE [LARGE SCALE GENOMIC DNA]</scope>
    <source>
        <strain evidence="15">H1</strain>
    </source>
</reference>
<dbReference type="EMBL" id="JYIJ01000018">
    <property type="protein sequence ID" value="KWX00505.1"/>
    <property type="molecule type" value="Genomic_DNA"/>
</dbReference>
<evidence type="ECO:0000256" key="1">
    <source>
        <dbReference type="ARBA" id="ARBA00004431"/>
    </source>
</evidence>
<evidence type="ECO:0000313" key="15">
    <source>
        <dbReference type="Proteomes" id="UP000070188"/>
    </source>
</evidence>
<reference evidence="12 17" key="1">
    <citation type="submission" date="2015-02" db="EMBL/GenBank/DDBJ databases">
        <title>Physiological reanalysis, assessment of diazotrophy, and genome sequences of multiple isolates of Streptomyces thermoautotrophicus.</title>
        <authorList>
            <person name="MacKellar D.C."/>
            <person name="Lieber L."/>
            <person name="Norman J."/>
            <person name="Bolger A."/>
            <person name="Tobin C."/>
            <person name="Murray J.W."/>
            <person name="Prell J."/>
        </authorList>
    </citation>
    <scope>NUCLEOTIDE SEQUENCE [LARGE SCALE GENOMIC DNA]</scope>
    <source>
        <strain evidence="12 17">UBT1</strain>
    </source>
</reference>
<evidence type="ECO:0000313" key="17">
    <source>
        <dbReference type="Proteomes" id="UP000070659"/>
    </source>
</evidence>
<evidence type="ECO:0000256" key="4">
    <source>
        <dbReference type="ARBA" id="ARBA00022969"/>
    </source>
</evidence>
<evidence type="ECO:0000313" key="13">
    <source>
        <dbReference type="EMBL" id="KWX00633.1"/>
    </source>
</evidence>
<organism evidence="12 17">
    <name type="scientific">Carbonactinospora thermoautotrophica</name>
    <dbReference type="NCBI Taxonomy" id="1469144"/>
    <lineage>
        <taxon>Bacteria</taxon>
        <taxon>Bacillati</taxon>
        <taxon>Actinomycetota</taxon>
        <taxon>Actinomycetes</taxon>
        <taxon>Kitasatosporales</taxon>
        <taxon>Carbonactinosporaceae</taxon>
        <taxon>Carbonactinospora</taxon>
    </lineage>
</organism>
<keyword evidence="6" id="KW-0131">Cell cycle</keyword>
<evidence type="ECO:0000256" key="7">
    <source>
        <dbReference type="ARBA" id="ARBA00053361"/>
    </source>
</evidence>
<comment type="subunit">
    <text evidence="8">Interacts with SsgA. Interacts with FtsZ (via N-terminus).</text>
</comment>
<comment type="function">
    <text evidence="7">Involved in sporulation-specific cell division. Required for early stages of sporulation. Important in the process of growth cessation prior to sporulation-specific cell division. Recruits cell division protein FtsZ to the future septum sites and tethers the contractile ring structure (Z ring) to the cytoplasmic membrane during sporulation. Stimulates polymerization and filament length of FtsZ in vitro.</text>
</comment>
<dbReference type="GO" id="GO:0000917">
    <property type="term" value="P:division septum assembly"/>
    <property type="evidence" value="ECO:0007669"/>
    <property type="project" value="UniProtKB-KW"/>
</dbReference>
<evidence type="ECO:0000313" key="12">
    <source>
        <dbReference type="EMBL" id="KWX00505.1"/>
    </source>
</evidence>
<keyword evidence="15" id="KW-1185">Reference proteome</keyword>
<dbReference type="Pfam" id="PF04686">
    <property type="entry name" value="SsgA"/>
    <property type="match status" value="1"/>
</dbReference>
<reference evidence="13" key="4">
    <citation type="submission" date="2015-04" db="EMBL/GenBank/DDBJ databases">
        <title>Physiological reanalysis, assessment of diazotrophy, and genome sequences of multiple isolates of Streptomyces thermoautotrophicus.</title>
        <authorList>
            <person name="MacKellar D.C."/>
            <person name="Lieber L."/>
            <person name="Norman J."/>
            <person name="Bolger A."/>
            <person name="Tobin C."/>
            <person name="Murray J.W."/>
            <person name="Woodward J."/>
            <person name="Friesen M."/>
            <person name="Prell J."/>
        </authorList>
    </citation>
    <scope>NUCLEOTIDE SEQUENCE [LARGE SCALE GENOMIC DNA]</scope>
    <source>
        <strain evidence="13">H1</strain>
    </source>
</reference>
<protein>
    <recommendedName>
        <fullName evidence="9">Sporulation-specific cell division protein SsgB</fullName>
    </recommendedName>
    <alternativeName>
        <fullName evidence="10">Sporulation of Streptomyces griseus-like protein B</fullName>
    </alternativeName>
    <alternativeName>
        <fullName evidence="11">SsgA-like protein B</fullName>
    </alternativeName>
</protein>
<evidence type="ECO:0000256" key="6">
    <source>
        <dbReference type="ARBA" id="ARBA00023306"/>
    </source>
</evidence>
<name>A0A132MRI8_9ACTN</name>
<reference evidence="16" key="2">
    <citation type="submission" date="2015-02" db="EMBL/GenBank/DDBJ databases">
        <title>Physiological reanalysis, assessment of diazotrophy, and genome sequences of multiple isolates of Streptomyces thermoautotrophicus.</title>
        <authorList>
            <person name="MacKellar D.C."/>
            <person name="Lieber L."/>
            <person name="Norman J."/>
            <person name="Bolger A."/>
            <person name="Tobin C."/>
            <person name="Murray J.W."/>
            <person name="Friesen M."/>
            <person name="Prell J."/>
        </authorList>
    </citation>
    <scope>NUCLEOTIDE SEQUENCE [LARGE SCALE GENOMIC DNA]</scope>
    <source>
        <strain evidence="16">UBT1</strain>
    </source>
</reference>
<gene>
    <name evidence="13" type="ORF">LI90_1655</name>
    <name evidence="12" type="ORF">TH66_13680</name>
    <name evidence="14" type="ORF">TR74_02390</name>
</gene>
<dbReference type="EMBL" id="LAXD01000001">
    <property type="protein sequence ID" value="KWX00633.1"/>
    <property type="molecule type" value="Genomic_DNA"/>
</dbReference>
<keyword evidence="3" id="KW-0132">Cell division</keyword>
<evidence type="ECO:0000256" key="10">
    <source>
        <dbReference type="ARBA" id="ARBA00081460"/>
    </source>
</evidence>
<evidence type="ECO:0000313" key="14">
    <source>
        <dbReference type="EMBL" id="KWX10646.1"/>
    </source>
</evidence>
<keyword evidence="4" id="KW-0749">Sporulation</keyword>
<evidence type="ECO:0000313" key="16">
    <source>
        <dbReference type="Proteomes" id="UP000070598"/>
    </source>
</evidence>
<proteinExistence type="inferred from homology"/>
<dbReference type="Proteomes" id="UP000070188">
    <property type="component" value="Unassembled WGS sequence"/>
</dbReference>
<dbReference type="InterPro" id="IPR006776">
    <property type="entry name" value="SsgB"/>
</dbReference>
<keyword evidence="5" id="KW-0717">Septation</keyword>
<dbReference type="Proteomes" id="UP000070659">
    <property type="component" value="Unassembled WGS sequence"/>
</dbReference>
<dbReference type="FunFam" id="2.30.31.20:FF:000001">
    <property type="entry name" value="SsgA family sporulation/cell division regulator"/>
    <property type="match status" value="1"/>
</dbReference>
<dbReference type="STRING" id="1469144.LI90_1655"/>
<comment type="similarity">
    <text evidence="2">Belongs to the SsgA family.</text>
</comment>
<evidence type="ECO:0000256" key="5">
    <source>
        <dbReference type="ARBA" id="ARBA00023210"/>
    </source>
</evidence>
<dbReference type="PATRIC" id="fig|1469144.10.peg.1804"/>
<evidence type="ECO:0000256" key="9">
    <source>
        <dbReference type="ARBA" id="ARBA00073872"/>
    </source>
</evidence>
<dbReference type="GO" id="GO:0030428">
    <property type="term" value="C:cell septum"/>
    <property type="evidence" value="ECO:0007669"/>
    <property type="project" value="UniProtKB-SubCell"/>
</dbReference>
<comment type="subcellular location">
    <subcellularLocation>
        <location evidence="1">Cell septum</location>
    </subcellularLocation>
</comment>
<dbReference type="AlphaFoldDB" id="A0A132MRI8"/>